<dbReference type="eggNOG" id="COG1457">
    <property type="taxonomic scope" value="Bacteria"/>
</dbReference>
<feature type="transmembrane region" description="Helical" evidence="6">
    <location>
        <begin position="99"/>
        <end position="116"/>
    </location>
</feature>
<feature type="transmembrane region" description="Helical" evidence="6">
    <location>
        <begin position="264"/>
        <end position="289"/>
    </location>
</feature>
<keyword evidence="8" id="KW-1185">Reference proteome</keyword>
<feature type="transmembrane region" description="Helical" evidence="6">
    <location>
        <begin position="398"/>
        <end position="417"/>
    </location>
</feature>
<reference evidence="8" key="1">
    <citation type="submission" date="2016-10" db="EMBL/GenBank/DDBJ databases">
        <authorList>
            <person name="Varghese N."/>
            <person name="Submissions S."/>
        </authorList>
    </citation>
    <scope>NUCLEOTIDE SEQUENCE [LARGE SCALE GENOMIC DNA]</scope>
    <source>
        <strain evidence="8">DSM 24729</strain>
    </source>
</reference>
<dbReference type="AlphaFoldDB" id="A0A1G7GF53"/>
<gene>
    <name evidence="7" type="ORF">SAMN04487992_104340</name>
</gene>
<keyword evidence="3 6" id="KW-0812">Transmembrane</keyword>
<dbReference type="Gene3D" id="1.10.4160.10">
    <property type="entry name" value="Hydantoin permease"/>
    <property type="match status" value="1"/>
</dbReference>
<dbReference type="CDD" id="cd11484">
    <property type="entry name" value="SLC-NCS1sbd_CobB-like"/>
    <property type="match status" value="1"/>
</dbReference>
<feature type="transmembrane region" description="Helical" evidence="6">
    <location>
        <begin position="376"/>
        <end position="392"/>
    </location>
</feature>
<evidence type="ECO:0000256" key="1">
    <source>
        <dbReference type="ARBA" id="ARBA00004141"/>
    </source>
</evidence>
<dbReference type="RefSeq" id="WP_074538169.1">
    <property type="nucleotide sequence ID" value="NZ_FNBD01000004.1"/>
</dbReference>
<dbReference type="PANTHER" id="PTHR30569">
    <property type="entry name" value="CYTOSINE TRANSPORTER CODB"/>
    <property type="match status" value="1"/>
</dbReference>
<evidence type="ECO:0000256" key="2">
    <source>
        <dbReference type="ARBA" id="ARBA00008974"/>
    </source>
</evidence>
<keyword evidence="4 6" id="KW-1133">Transmembrane helix</keyword>
<dbReference type="Pfam" id="PF02133">
    <property type="entry name" value="Transp_cyt_pur"/>
    <property type="match status" value="1"/>
</dbReference>
<feature type="transmembrane region" description="Helical" evidence="6">
    <location>
        <begin position="57"/>
        <end position="78"/>
    </location>
</feature>
<comment type="similarity">
    <text evidence="2">Belongs to the purine-cytosine permease (2.A.39) family.</text>
</comment>
<evidence type="ECO:0000313" key="7">
    <source>
        <dbReference type="EMBL" id="SDE86762.1"/>
    </source>
</evidence>
<feature type="transmembrane region" description="Helical" evidence="6">
    <location>
        <begin position="26"/>
        <end position="45"/>
    </location>
</feature>
<feature type="transmembrane region" description="Helical" evidence="6">
    <location>
        <begin position="234"/>
        <end position="258"/>
    </location>
</feature>
<feature type="transmembrane region" description="Helical" evidence="6">
    <location>
        <begin position="128"/>
        <end position="152"/>
    </location>
</feature>
<feature type="transmembrane region" description="Helical" evidence="6">
    <location>
        <begin position="335"/>
        <end position="356"/>
    </location>
</feature>
<dbReference type="EMBL" id="FNBD01000004">
    <property type="protein sequence ID" value="SDE86762.1"/>
    <property type="molecule type" value="Genomic_DNA"/>
</dbReference>
<evidence type="ECO:0000256" key="4">
    <source>
        <dbReference type="ARBA" id="ARBA00022989"/>
    </source>
</evidence>
<dbReference type="Proteomes" id="UP000182114">
    <property type="component" value="Unassembled WGS sequence"/>
</dbReference>
<dbReference type="PANTHER" id="PTHR30569:SF0">
    <property type="entry name" value="CYTOSINE PERMEASE"/>
    <property type="match status" value="1"/>
</dbReference>
<sequence>MLDKEAPIIDDYSRTKVSEDKTVNGIRIASIIVGIGVTLPVFFVGSEVTQALGLEKAFWVFMGVCLVLSILCTVTAIIGNRTRLSTYMLLHFSFGKKGALLINLLVAITLLGWYAVTVEIFGQALTDAFAQLFNVSFPVWIGILLGSILMTLTSIYGFRIIERFSSIAVPLMLLFVVYVLYITTSQNSIPTLLQIPGNASMTTTQAISAVVGMVILTPVLMPDYSRFAKTDKDSLISILGLTIGFPLVLLAGGIPSLITGEIDIMKIMIGLSLTIPALCILIFSTWTTNTANLYSTQLTLSTVITKTKDAKLGIIASGIGTLLALFGVATHFIDFLNISSIFIPPVSAIFIADFFFVKKQQYELARFNELPQLDTAALVSWIVACIVAYLGAFDYITLTSISFFDSFIVAFTLYLILKKIRN</sequence>
<accession>A0A1G7GF53</accession>
<evidence type="ECO:0000256" key="6">
    <source>
        <dbReference type="SAM" id="Phobius"/>
    </source>
</evidence>
<dbReference type="InterPro" id="IPR001248">
    <property type="entry name" value="Pur-cyt_permease"/>
</dbReference>
<dbReference type="GO" id="GO:0005886">
    <property type="term" value="C:plasma membrane"/>
    <property type="evidence" value="ECO:0007669"/>
    <property type="project" value="TreeGrafter"/>
</dbReference>
<feature type="transmembrane region" description="Helical" evidence="6">
    <location>
        <begin position="203"/>
        <end position="222"/>
    </location>
</feature>
<dbReference type="InterPro" id="IPR030191">
    <property type="entry name" value="CodB"/>
</dbReference>
<comment type="subcellular location">
    <subcellularLocation>
        <location evidence="1">Membrane</location>
        <topology evidence="1">Multi-pass membrane protein</topology>
    </subcellularLocation>
</comment>
<evidence type="ECO:0000256" key="3">
    <source>
        <dbReference type="ARBA" id="ARBA00022692"/>
    </source>
</evidence>
<organism evidence="7 8">
    <name type="scientific">Cellulophaga baltica</name>
    <dbReference type="NCBI Taxonomy" id="76594"/>
    <lineage>
        <taxon>Bacteria</taxon>
        <taxon>Pseudomonadati</taxon>
        <taxon>Bacteroidota</taxon>
        <taxon>Flavobacteriia</taxon>
        <taxon>Flavobacteriales</taxon>
        <taxon>Flavobacteriaceae</taxon>
        <taxon>Cellulophaga</taxon>
    </lineage>
</organism>
<keyword evidence="5 6" id="KW-0472">Membrane</keyword>
<dbReference type="GO" id="GO:0015209">
    <property type="term" value="F:cytosine transmembrane transporter activity"/>
    <property type="evidence" value="ECO:0007669"/>
    <property type="project" value="InterPro"/>
</dbReference>
<feature type="transmembrane region" description="Helical" evidence="6">
    <location>
        <begin position="310"/>
        <end position="329"/>
    </location>
</feature>
<protein>
    <submittedName>
        <fullName evidence="7">Cytosine permease</fullName>
    </submittedName>
</protein>
<name>A0A1G7GF53_9FLAO</name>
<evidence type="ECO:0000313" key="8">
    <source>
        <dbReference type="Proteomes" id="UP000182114"/>
    </source>
</evidence>
<feature type="transmembrane region" description="Helical" evidence="6">
    <location>
        <begin position="164"/>
        <end position="183"/>
    </location>
</feature>
<proteinExistence type="inferred from homology"/>
<evidence type="ECO:0000256" key="5">
    <source>
        <dbReference type="ARBA" id="ARBA00023136"/>
    </source>
</evidence>